<proteinExistence type="predicted"/>
<feature type="compositionally biased region" description="Polar residues" evidence="1">
    <location>
        <begin position="1"/>
        <end position="12"/>
    </location>
</feature>
<organism evidence="2 3">
    <name type="scientific">Paramicrobacterium agarici</name>
    <dbReference type="NCBI Taxonomy" id="630514"/>
    <lineage>
        <taxon>Bacteria</taxon>
        <taxon>Bacillati</taxon>
        <taxon>Actinomycetota</taxon>
        <taxon>Actinomycetes</taxon>
        <taxon>Micrococcales</taxon>
        <taxon>Microbacteriaceae</taxon>
        <taxon>Paramicrobacterium</taxon>
    </lineage>
</organism>
<evidence type="ECO:0000313" key="3">
    <source>
        <dbReference type="Proteomes" id="UP000221369"/>
    </source>
</evidence>
<reference evidence="2 3" key="1">
    <citation type="submission" date="2017-10" db="EMBL/GenBank/DDBJ databases">
        <title>Sequencing the genomes of 1000 actinobacteria strains.</title>
        <authorList>
            <person name="Klenk H.-P."/>
        </authorList>
    </citation>
    <scope>NUCLEOTIDE SEQUENCE [LARGE SCALE GENOMIC DNA]</scope>
    <source>
        <strain evidence="2 3">DSM 21798</strain>
    </source>
</reference>
<dbReference type="RefSeq" id="WP_098408788.1">
    <property type="nucleotide sequence ID" value="NZ_PDJE01000001.1"/>
</dbReference>
<sequence length="182" mass="19162">MTKPTASHSETVGTEALERATGRSRDAWNDLLDSAGAREWDHTTIAAWLVDERGVDGWWAQGITVGFEQHIGRRQPGQRADGTFEASVSRTYTASRDAVVTALVAAVTAAAGCEPASVNTTAKNASARWKLPNGGTVVAGIYPSGEKTRASLTMPKLGSADEVAEAKALLKSWLPAQPDVSG</sequence>
<comment type="caution">
    <text evidence="2">The sequence shown here is derived from an EMBL/GenBank/DDBJ whole genome shotgun (WGS) entry which is preliminary data.</text>
</comment>
<name>A0A2A9DYR5_9MICO</name>
<feature type="region of interest" description="Disordered" evidence="1">
    <location>
        <begin position="1"/>
        <end position="20"/>
    </location>
</feature>
<evidence type="ECO:0000256" key="1">
    <source>
        <dbReference type="SAM" id="MobiDB-lite"/>
    </source>
</evidence>
<gene>
    <name evidence="2" type="ORF">ATJ78_2809</name>
</gene>
<dbReference type="EMBL" id="PDJE01000001">
    <property type="protein sequence ID" value="PFG31828.1"/>
    <property type="molecule type" value="Genomic_DNA"/>
</dbReference>
<evidence type="ECO:0000313" key="2">
    <source>
        <dbReference type="EMBL" id="PFG31828.1"/>
    </source>
</evidence>
<dbReference type="AlphaFoldDB" id="A0A2A9DYR5"/>
<keyword evidence="3" id="KW-1185">Reference proteome</keyword>
<dbReference type="Proteomes" id="UP000221369">
    <property type="component" value="Unassembled WGS sequence"/>
</dbReference>
<accession>A0A2A9DYR5</accession>
<protein>
    <recommendedName>
        <fullName evidence="4">DUF4287 domain-containing protein</fullName>
    </recommendedName>
</protein>
<evidence type="ECO:0008006" key="4">
    <source>
        <dbReference type="Google" id="ProtNLM"/>
    </source>
</evidence>